<dbReference type="AlphaFoldDB" id="A0A1I3HGJ3"/>
<dbReference type="OrthoDB" id="3078827at2"/>
<name>A0A1I3HGJ3_9FLAO</name>
<dbReference type="STRING" id="1125876.SAMN05443292_2189"/>
<feature type="signal peptide" evidence="1">
    <location>
        <begin position="1"/>
        <end position="21"/>
    </location>
</feature>
<organism evidence="2 3">
    <name type="scientific">Halpernia frigidisoli</name>
    <dbReference type="NCBI Taxonomy" id="1125876"/>
    <lineage>
        <taxon>Bacteria</taxon>
        <taxon>Pseudomonadati</taxon>
        <taxon>Bacteroidota</taxon>
        <taxon>Flavobacteriia</taxon>
        <taxon>Flavobacteriales</taxon>
        <taxon>Weeksellaceae</taxon>
        <taxon>Chryseobacterium group</taxon>
        <taxon>Halpernia</taxon>
    </lineage>
</organism>
<proteinExistence type="predicted"/>
<reference evidence="2 3" key="1">
    <citation type="submission" date="2016-10" db="EMBL/GenBank/DDBJ databases">
        <authorList>
            <person name="de Groot N.N."/>
        </authorList>
    </citation>
    <scope>NUCLEOTIDE SEQUENCE [LARGE SCALE GENOMIC DNA]</scope>
    <source>
        <strain evidence="2 3">DSM 26000</strain>
    </source>
</reference>
<evidence type="ECO:0000313" key="3">
    <source>
        <dbReference type="Proteomes" id="UP000198931"/>
    </source>
</evidence>
<dbReference type="EMBL" id="FOQT01000004">
    <property type="protein sequence ID" value="SFI34729.1"/>
    <property type="molecule type" value="Genomic_DNA"/>
</dbReference>
<protein>
    <submittedName>
        <fullName evidence="2">A nuclease family of the HNH/ENDO VII superfamily with conserved AHH</fullName>
    </submittedName>
</protein>
<keyword evidence="3" id="KW-1185">Reference proteome</keyword>
<dbReference type="Proteomes" id="UP000198931">
    <property type="component" value="Unassembled WGS sequence"/>
</dbReference>
<keyword evidence="1" id="KW-0732">Signal</keyword>
<gene>
    <name evidence="2" type="ORF">SAMN05443292_2189</name>
</gene>
<feature type="chain" id="PRO_5011521286" evidence="1">
    <location>
        <begin position="22"/>
        <end position="619"/>
    </location>
</feature>
<accession>A0A1I3HGJ3</accession>
<dbReference type="Pfam" id="PF14412">
    <property type="entry name" value="AHH"/>
    <property type="match status" value="1"/>
</dbReference>
<dbReference type="InterPro" id="IPR032871">
    <property type="entry name" value="AHH_dom_containing"/>
</dbReference>
<evidence type="ECO:0000313" key="2">
    <source>
        <dbReference type="EMBL" id="SFI34729.1"/>
    </source>
</evidence>
<evidence type="ECO:0000256" key="1">
    <source>
        <dbReference type="SAM" id="SignalP"/>
    </source>
</evidence>
<dbReference type="PROSITE" id="PS51257">
    <property type="entry name" value="PROKAR_LIPOPROTEIN"/>
    <property type="match status" value="1"/>
</dbReference>
<dbReference type="CDD" id="cd20745">
    <property type="entry name" value="FIX_RhsA_AHH_HNH-like"/>
    <property type="match status" value="1"/>
</dbReference>
<sequence length="619" mass="69713">MIKNFFFYGCFLFLMSISAISCRNEIGFIESENMQSTKQFQNKISFKTFKSETKINNSDKNFLSQSISSKSKNAQIDTDFLNTFRIDTININKLNFNKLNSYAFRVYNLFENPDRKYNLVYFYRNDRWNFSILELLENSKTKPIYDSRSGILKLVENRSTSRMCEVAYTSYTYHCTQTGSCASGICDGCNLCVDENTSHVFVECGGSDGDGDGFPNTGDETGDGSGNYNLSDPSGYVFDPNIQPSIDPAYVRASRAYSFWIQLNEQQWASENPSIYINLLENYLDNYTVPSNSKNLEFANWTLLKLSSDINFRNNFSNLDYSEIQNYFSINNEINKSLFNEEYISETNEAFVAFGANADIENLTDAQITNVLNLNCCAGLFATQFAVEKTKLIVRNYLFNRKFYPEWSKSKCLWESSRETIQLMLDLGGLVPVIGEVCDITNGVIYTIQGDGINASLSYASAIPIAGWFAAGSKLGIKVVNKTASNIASRQLLKWIVGTDGVVKFGYSSQLTKVLQLTDAAKQAHHLIPWALANNSIIQKASKSANAFHLNEALNGIAVTSWRNQPNHNIYNSRILNKLNALPSNLTADQAYIKLMEIITQAKQAVINNPNTHLNNLVF</sequence>
<dbReference type="RefSeq" id="WP_143093377.1">
    <property type="nucleotide sequence ID" value="NZ_FOQT01000004.1"/>
</dbReference>